<dbReference type="EMBL" id="CAJVPW010041016">
    <property type="protein sequence ID" value="CAG8747416.1"/>
    <property type="molecule type" value="Genomic_DNA"/>
</dbReference>
<accession>A0ACA9QE03</accession>
<dbReference type="Proteomes" id="UP000789366">
    <property type="component" value="Unassembled WGS sequence"/>
</dbReference>
<reference evidence="1" key="1">
    <citation type="submission" date="2021-06" db="EMBL/GenBank/DDBJ databases">
        <authorList>
            <person name="Kallberg Y."/>
            <person name="Tangrot J."/>
            <person name="Rosling A."/>
        </authorList>
    </citation>
    <scope>NUCLEOTIDE SEQUENCE</scope>
    <source>
        <strain evidence="1">28 12/20/2015</strain>
    </source>
</reference>
<name>A0ACA9QE03_9GLOM</name>
<evidence type="ECO:0000313" key="1">
    <source>
        <dbReference type="EMBL" id="CAG8747416.1"/>
    </source>
</evidence>
<protein>
    <submittedName>
        <fullName evidence="1">5834_t:CDS:1</fullName>
    </submittedName>
</protein>
<gene>
    <name evidence="1" type="ORF">SPELUC_LOCUS14234</name>
</gene>
<keyword evidence="2" id="KW-1185">Reference proteome</keyword>
<comment type="caution">
    <text evidence="1">The sequence shown here is derived from an EMBL/GenBank/DDBJ whole genome shotgun (WGS) entry which is preliminary data.</text>
</comment>
<sequence length="274" mass="31799">MPKKISKKRLDPEKPDMPLVEQPVGEQSVDEQSNDEKDFLSDERIKKIIIFLEDTKSYKDSGNFNRYHSDISALIKEKKYTDGKLSNMNNLIEQNTDYIEIIEDSTEYCEDILKNLGISGKPSSLIDGLKTIYKYSEIVKKNPEKNIREKNATEEVESSIDISDIELISKDRIKEIKTWIKESKDYKKSGVFNRLYDDISKFVEERTRFIKRIDKDGTDINSLLEQNTNNEDINEKAFAMCITIFQYLEIKPPPTDLLDGLKTIAEHAQFTSYP</sequence>
<proteinExistence type="predicted"/>
<evidence type="ECO:0000313" key="2">
    <source>
        <dbReference type="Proteomes" id="UP000789366"/>
    </source>
</evidence>
<organism evidence="1 2">
    <name type="scientific">Cetraspora pellucida</name>
    <dbReference type="NCBI Taxonomy" id="1433469"/>
    <lineage>
        <taxon>Eukaryota</taxon>
        <taxon>Fungi</taxon>
        <taxon>Fungi incertae sedis</taxon>
        <taxon>Mucoromycota</taxon>
        <taxon>Glomeromycotina</taxon>
        <taxon>Glomeromycetes</taxon>
        <taxon>Diversisporales</taxon>
        <taxon>Gigasporaceae</taxon>
        <taxon>Cetraspora</taxon>
    </lineage>
</organism>